<dbReference type="AlphaFoldDB" id="A0A376VY60"/>
<dbReference type="Gene3D" id="1.25.40.10">
    <property type="entry name" value="Tetratricopeptide repeat domain"/>
    <property type="match status" value="1"/>
</dbReference>
<dbReference type="EMBL" id="UGCV01000008">
    <property type="protein sequence ID" value="STJ15734.1"/>
    <property type="molecule type" value="Genomic_DNA"/>
</dbReference>
<dbReference type="GO" id="GO:0009252">
    <property type="term" value="P:peptidoglycan biosynthetic process"/>
    <property type="evidence" value="ECO:0007669"/>
    <property type="project" value="TreeGrafter"/>
</dbReference>
<sequence length="247" mass="27696">MVPSTFSRLKAARCLPVVLAALIFAGCGTHTPDQSTAYMQGTAQADSAFYLQQMQQSSDDTRINWQLLAIRALVKEGKTGQAVELFNQLPQELNDTQRREKTLLAAEIKLAQKDFAGAQNLLAKITPADLEQNQQARYWQAKIDASQGRPSIDLLRALIAQEPLLGAKEKQQNIDATWQALSSMTQEQANTLVINADENILQGWLDLQRVWFDNRNDPDMMKAGIADWQKRYPNNPGAKMLPRSWLT</sequence>
<protein>
    <submittedName>
        <fullName evidence="4">Lipoprotein</fullName>
    </submittedName>
</protein>
<keyword evidence="1 3" id="KW-0732">Signal</keyword>
<keyword evidence="2" id="KW-0472">Membrane</keyword>
<name>A0A376VY60_ECOLX</name>
<dbReference type="PANTHER" id="PTHR38038">
    <property type="entry name" value="PENICILLIN-BINDING PROTEIN ACTIVATOR LPOA"/>
    <property type="match status" value="1"/>
</dbReference>
<dbReference type="PANTHER" id="PTHR38038:SF1">
    <property type="entry name" value="PENICILLIN-BINDING PROTEIN ACTIVATOR LPOA"/>
    <property type="match status" value="1"/>
</dbReference>
<evidence type="ECO:0000313" key="4">
    <source>
        <dbReference type="EMBL" id="STJ15734.1"/>
    </source>
</evidence>
<accession>A0A376VY60</accession>
<proteinExistence type="predicted"/>
<reference evidence="4 5" key="1">
    <citation type="submission" date="2018-06" db="EMBL/GenBank/DDBJ databases">
        <authorList>
            <consortium name="Pathogen Informatics"/>
            <person name="Doyle S."/>
        </authorList>
    </citation>
    <scope>NUCLEOTIDE SEQUENCE [LARGE SCALE GENOMIC DNA]</scope>
    <source>
        <strain evidence="4 5">NCTC9081</strain>
    </source>
</reference>
<dbReference type="InterPro" id="IPR008939">
    <property type="entry name" value="Lytic_TGlycosylase_superhlx_U"/>
</dbReference>
<dbReference type="InterPro" id="IPR011990">
    <property type="entry name" value="TPR-like_helical_dom_sf"/>
</dbReference>
<dbReference type="FunFam" id="1.25.40.10:FF:000199">
    <property type="entry name" value="Penicillin-binding protein activator LpoA"/>
    <property type="match status" value="1"/>
</dbReference>
<dbReference type="GO" id="GO:0031241">
    <property type="term" value="C:periplasmic side of cell outer membrane"/>
    <property type="evidence" value="ECO:0007669"/>
    <property type="project" value="TreeGrafter"/>
</dbReference>
<evidence type="ECO:0000256" key="3">
    <source>
        <dbReference type="SAM" id="SignalP"/>
    </source>
</evidence>
<dbReference type="GO" id="GO:0030234">
    <property type="term" value="F:enzyme regulator activity"/>
    <property type="evidence" value="ECO:0007669"/>
    <property type="project" value="TreeGrafter"/>
</dbReference>
<dbReference type="GO" id="GO:0004553">
    <property type="term" value="F:hydrolase activity, hydrolyzing O-glycosyl compounds"/>
    <property type="evidence" value="ECO:0007669"/>
    <property type="project" value="InterPro"/>
</dbReference>
<dbReference type="SUPFAM" id="SSF48435">
    <property type="entry name" value="Bacterial muramidases"/>
    <property type="match status" value="1"/>
</dbReference>
<dbReference type="Proteomes" id="UP000254716">
    <property type="component" value="Unassembled WGS sequence"/>
</dbReference>
<dbReference type="Gene3D" id="1.25.40.650">
    <property type="match status" value="1"/>
</dbReference>
<keyword evidence="4" id="KW-0449">Lipoprotein</keyword>
<feature type="chain" id="PRO_5016847066" evidence="3">
    <location>
        <begin position="26"/>
        <end position="247"/>
    </location>
</feature>
<dbReference type="GO" id="GO:0042597">
    <property type="term" value="C:periplasmic space"/>
    <property type="evidence" value="ECO:0007669"/>
    <property type="project" value="InterPro"/>
</dbReference>
<gene>
    <name evidence="4" type="primary">lpoA_2</name>
    <name evidence="4" type="ORF">NCTC9081_01103</name>
</gene>
<evidence type="ECO:0000256" key="2">
    <source>
        <dbReference type="ARBA" id="ARBA00023136"/>
    </source>
</evidence>
<evidence type="ECO:0000256" key="1">
    <source>
        <dbReference type="ARBA" id="ARBA00022729"/>
    </source>
</evidence>
<dbReference type="Pfam" id="PF04348">
    <property type="entry name" value="LppC"/>
    <property type="match status" value="1"/>
</dbReference>
<feature type="signal peptide" evidence="3">
    <location>
        <begin position="1"/>
        <end position="25"/>
    </location>
</feature>
<evidence type="ECO:0000313" key="5">
    <source>
        <dbReference type="Proteomes" id="UP000254716"/>
    </source>
</evidence>
<dbReference type="InterPro" id="IPR007443">
    <property type="entry name" value="LpoA"/>
</dbReference>
<organism evidence="4 5">
    <name type="scientific">Escherichia coli</name>
    <dbReference type="NCBI Taxonomy" id="562"/>
    <lineage>
        <taxon>Bacteria</taxon>
        <taxon>Pseudomonadati</taxon>
        <taxon>Pseudomonadota</taxon>
        <taxon>Gammaproteobacteria</taxon>
        <taxon>Enterobacterales</taxon>
        <taxon>Enterobacteriaceae</taxon>
        <taxon>Escherichia</taxon>
    </lineage>
</organism>